<dbReference type="Proteomes" id="UP000310314">
    <property type="component" value="Unassembled WGS sequence"/>
</dbReference>
<comment type="caution">
    <text evidence="1">The sequence shown here is derived from an EMBL/GenBank/DDBJ whole genome shotgun (WGS) entry which is preliminary data.</text>
</comment>
<dbReference type="RefSeq" id="WP_138656808.1">
    <property type="nucleotide sequence ID" value="NZ_VATY01000001.1"/>
</dbReference>
<dbReference type="EMBL" id="VATY01000001">
    <property type="protein sequence ID" value="TMM58875.1"/>
    <property type="molecule type" value="Genomic_DNA"/>
</dbReference>
<reference evidence="1 2" key="1">
    <citation type="submission" date="2019-05" db="EMBL/GenBank/DDBJ databases">
        <authorList>
            <person name="Zhang J.-Y."/>
            <person name="Feg X."/>
            <person name="Du Z.-J."/>
        </authorList>
    </citation>
    <scope>NUCLEOTIDE SEQUENCE [LARGE SCALE GENOMIC DNA]</scope>
    <source>
        <strain evidence="1 2">RZ26</strain>
    </source>
</reference>
<organism evidence="1 2">
    <name type="scientific">Maribacter algarum</name>
    <name type="common">ex Zhang et al. 2020</name>
    <dbReference type="NCBI Taxonomy" id="2578118"/>
    <lineage>
        <taxon>Bacteria</taxon>
        <taxon>Pseudomonadati</taxon>
        <taxon>Bacteroidota</taxon>
        <taxon>Flavobacteriia</taxon>
        <taxon>Flavobacteriales</taxon>
        <taxon>Flavobacteriaceae</taxon>
        <taxon>Maribacter</taxon>
    </lineage>
</organism>
<protein>
    <submittedName>
        <fullName evidence="1">Uncharacterized protein</fullName>
    </submittedName>
</protein>
<dbReference type="OrthoDB" id="1263528at2"/>
<dbReference type="AlphaFoldDB" id="A0A5S3PV63"/>
<sequence>MFDPEEYGKPINERLSIILRRNTTKDDFANVAAITNVSFSTIRDVLYRTNSLTYSNSKAIRELIKIAFDNALARQLQAENDKHFLNKLL</sequence>
<evidence type="ECO:0000313" key="1">
    <source>
        <dbReference type="EMBL" id="TMM58875.1"/>
    </source>
</evidence>
<accession>A0A5S3PV63</accession>
<proteinExistence type="predicted"/>
<keyword evidence="2" id="KW-1185">Reference proteome</keyword>
<gene>
    <name evidence="1" type="ORF">FEE95_05435</name>
</gene>
<evidence type="ECO:0000313" key="2">
    <source>
        <dbReference type="Proteomes" id="UP000310314"/>
    </source>
</evidence>
<name>A0A5S3PV63_9FLAO</name>